<keyword evidence="7" id="KW-1185">Reference proteome</keyword>
<dbReference type="InterPro" id="IPR058163">
    <property type="entry name" value="LysR-type_TF_proteobact-type"/>
</dbReference>
<dbReference type="PANTHER" id="PTHR30537:SF31">
    <property type="entry name" value="TRANSCRIPTIONAL REGULATOR, LYSR FAMILY"/>
    <property type="match status" value="1"/>
</dbReference>
<keyword evidence="4" id="KW-0804">Transcription</keyword>
<evidence type="ECO:0000259" key="5">
    <source>
        <dbReference type="PROSITE" id="PS50931"/>
    </source>
</evidence>
<gene>
    <name evidence="6" type="ORF">GCM10007875_01660</name>
</gene>
<dbReference type="Pfam" id="PF00126">
    <property type="entry name" value="HTH_1"/>
    <property type="match status" value="1"/>
</dbReference>
<comment type="similarity">
    <text evidence="1">Belongs to the LysR transcriptional regulatory family.</text>
</comment>
<dbReference type="RefSeq" id="WP_284279379.1">
    <property type="nucleotide sequence ID" value="NZ_BSOJ01000002.1"/>
</dbReference>
<dbReference type="Pfam" id="PF03466">
    <property type="entry name" value="LysR_substrate"/>
    <property type="match status" value="1"/>
</dbReference>
<evidence type="ECO:0000313" key="7">
    <source>
        <dbReference type="Proteomes" id="UP001156664"/>
    </source>
</evidence>
<proteinExistence type="inferred from homology"/>
<dbReference type="Gene3D" id="1.10.10.10">
    <property type="entry name" value="Winged helix-like DNA-binding domain superfamily/Winged helix DNA-binding domain"/>
    <property type="match status" value="1"/>
</dbReference>
<dbReference type="SUPFAM" id="SSF46785">
    <property type="entry name" value="Winged helix' DNA-binding domain"/>
    <property type="match status" value="1"/>
</dbReference>
<keyword evidence="3" id="KW-0238">DNA-binding</keyword>
<reference evidence="7" key="1">
    <citation type="journal article" date="2019" name="Int. J. Syst. Evol. Microbiol.">
        <title>The Global Catalogue of Microorganisms (GCM) 10K type strain sequencing project: providing services to taxonomists for standard genome sequencing and annotation.</title>
        <authorList>
            <consortium name="The Broad Institute Genomics Platform"/>
            <consortium name="The Broad Institute Genome Sequencing Center for Infectious Disease"/>
            <person name="Wu L."/>
            <person name="Ma J."/>
        </authorList>
    </citation>
    <scope>NUCLEOTIDE SEQUENCE [LARGE SCALE GENOMIC DNA]</scope>
    <source>
        <strain evidence="7">NBRC 105857</strain>
    </source>
</reference>
<evidence type="ECO:0000313" key="6">
    <source>
        <dbReference type="EMBL" id="GLR25079.1"/>
    </source>
</evidence>
<name>A0ABQ5YLT5_9BURK</name>
<accession>A0ABQ5YLT5</accession>
<dbReference type="PROSITE" id="PS50931">
    <property type="entry name" value="HTH_LYSR"/>
    <property type="match status" value="1"/>
</dbReference>
<dbReference type="InterPro" id="IPR036388">
    <property type="entry name" value="WH-like_DNA-bd_sf"/>
</dbReference>
<evidence type="ECO:0000256" key="4">
    <source>
        <dbReference type="ARBA" id="ARBA00023163"/>
    </source>
</evidence>
<dbReference type="InterPro" id="IPR036390">
    <property type="entry name" value="WH_DNA-bd_sf"/>
</dbReference>
<dbReference type="Proteomes" id="UP001156664">
    <property type="component" value="Unassembled WGS sequence"/>
</dbReference>
<comment type="caution">
    <text evidence="6">The sequence shown here is derived from an EMBL/GenBank/DDBJ whole genome shotgun (WGS) entry which is preliminary data.</text>
</comment>
<dbReference type="Gene3D" id="3.40.190.290">
    <property type="match status" value="1"/>
</dbReference>
<dbReference type="EMBL" id="BSOJ01000002">
    <property type="protein sequence ID" value="GLR25079.1"/>
    <property type="molecule type" value="Genomic_DNA"/>
</dbReference>
<protein>
    <submittedName>
        <fullName evidence="6">LysR family transcriptional regulator</fullName>
    </submittedName>
</protein>
<dbReference type="InterPro" id="IPR005119">
    <property type="entry name" value="LysR_subst-bd"/>
</dbReference>
<evidence type="ECO:0000256" key="2">
    <source>
        <dbReference type="ARBA" id="ARBA00023015"/>
    </source>
</evidence>
<dbReference type="PANTHER" id="PTHR30537">
    <property type="entry name" value="HTH-TYPE TRANSCRIPTIONAL REGULATOR"/>
    <property type="match status" value="1"/>
</dbReference>
<evidence type="ECO:0000256" key="1">
    <source>
        <dbReference type="ARBA" id="ARBA00009437"/>
    </source>
</evidence>
<keyword evidence="2" id="KW-0805">Transcription regulation</keyword>
<dbReference type="SUPFAM" id="SSF53850">
    <property type="entry name" value="Periplasmic binding protein-like II"/>
    <property type="match status" value="1"/>
</dbReference>
<feature type="domain" description="HTH lysR-type" evidence="5">
    <location>
        <begin position="1"/>
        <end position="58"/>
    </location>
</feature>
<organism evidence="6 7">
    <name type="scientific">Limnobacter litoralis</name>
    <dbReference type="NCBI Taxonomy" id="481366"/>
    <lineage>
        <taxon>Bacteria</taxon>
        <taxon>Pseudomonadati</taxon>
        <taxon>Pseudomonadota</taxon>
        <taxon>Betaproteobacteria</taxon>
        <taxon>Burkholderiales</taxon>
        <taxon>Burkholderiaceae</taxon>
        <taxon>Limnobacter</taxon>
    </lineage>
</organism>
<evidence type="ECO:0000256" key="3">
    <source>
        <dbReference type="ARBA" id="ARBA00023125"/>
    </source>
</evidence>
<dbReference type="InterPro" id="IPR000847">
    <property type="entry name" value="LysR_HTH_N"/>
</dbReference>
<sequence>MDLNDCRYFVLIVDHGGYTAVERITGIQRSKLSRRIAHLEESLGVRLLQRTTRRQSMTEAGQVFYDHCKAMLIEAEFAQEAVAQLRSEPAGLVRISCPTVMAQLYLAQLIGEFMTQFPKLRIELDATDRNVNLIEERFDIAVRTRSAALREPGLVAKQVASGRFILVASPKYLSTCKKLDVPAYLDAAASIGALGGGQTQNWLLNDLIGNTVKITLQPRLLCSDLGSQLQACLCGVGIALLPQRIVAEALADGRLKQVLAPWGTPDEGIHLLIASRRGMLPSVRALVDFLTDKLPGALEYSGG</sequence>